<keyword evidence="2" id="KW-1185">Reference proteome</keyword>
<dbReference type="Proteomes" id="UP000075613">
    <property type="component" value="Unassembled WGS sequence"/>
</dbReference>
<gene>
    <name evidence="1" type="ORF">CI15_03240</name>
</gene>
<organism evidence="1 2">
    <name type="scientific">Paraburkholderia monticola</name>
    <dbReference type="NCBI Taxonomy" id="1399968"/>
    <lineage>
        <taxon>Bacteria</taxon>
        <taxon>Pseudomonadati</taxon>
        <taxon>Pseudomonadota</taxon>
        <taxon>Betaproteobacteria</taxon>
        <taxon>Burkholderiales</taxon>
        <taxon>Burkholderiaceae</taxon>
        <taxon>Paraburkholderia</taxon>
    </lineage>
</organism>
<accession>A0A149Q105</accession>
<sequence>MRLMIAAARWPARSDPANNQLALPMAYGRIWVLTQLLSMALDRKRLKCDLRDAVHVALCGDGHNLRMMLTKLWRLCVCILAAWLDRSVVAHAML</sequence>
<dbReference type="AlphaFoldDB" id="A0A149Q105"/>
<name>A0A149Q105_9BURK</name>
<dbReference type="EMBL" id="LRBG01000002">
    <property type="protein sequence ID" value="KXU90933.1"/>
    <property type="molecule type" value="Genomic_DNA"/>
</dbReference>
<evidence type="ECO:0000313" key="2">
    <source>
        <dbReference type="Proteomes" id="UP000075613"/>
    </source>
</evidence>
<comment type="caution">
    <text evidence="1">The sequence shown here is derived from an EMBL/GenBank/DDBJ whole genome shotgun (WGS) entry which is preliminary data.</text>
</comment>
<protein>
    <recommendedName>
        <fullName evidence="3">Transposase DDE domain-containing protein</fullName>
    </recommendedName>
</protein>
<evidence type="ECO:0008006" key="3">
    <source>
        <dbReference type="Google" id="ProtNLM"/>
    </source>
</evidence>
<proteinExistence type="predicted"/>
<evidence type="ECO:0000313" key="1">
    <source>
        <dbReference type="EMBL" id="KXU90933.1"/>
    </source>
</evidence>
<reference evidence="1 2" key="1">
    <citation type="journal article" date="2015" name="Int. J. Syst. Evol. Microbiol.">
        <title>Burkholderia monticola sp. nov., isolated from mountain soil.</title>
        <authorList>
            <person name="Baek I."/>
            <person name="Seo B."/>
            <person name="Lee I."/>
            <person name="Yi H."/>
            <person name="Chun J."/>
        </authorList>
    </citation>
    <scope>NUCLEOTIDE SEQUENCE [LARGE SCALE GENOMIC DNA]</scope>
    <source>
        <strain evidence="1 2">JC2948</strain>
    </source>
</reference>